<dbReference type="PROSITE" id="PS00041">
    <property type="entry name" value="HTH_ARAC_FAMILY_1"/>
    <property type="match status" value="1"/>
</dbReference>
<dbReference type="Pfam" id="PF12833">
    <property type="entry name" value="HTH_18"/>
    <property type="match status" value="1"/>
</dbReference>
<dbReference type="PANTHER" id="PTHR40055">
    <property type="entry name" value="TRANSCRIPTIONAL REGULATOR YGIV-RELATED"/>
    <property type="match status" value="1"/>
</dbReference>
<dbReference type="PROSITE" id="PS01124">
    <property type="entry name" value="HTH_ARAC_FAMILY_2"/>
    <property type="match status" value="1"/>
</dbReference>
<organism evidence="5 6">
    <name type="scientific">Shimia marina</name>
    <dbReference type="NCBI Taxonomy" id="321267"/>
    <lineage>
        <taxon>Bacteria</taxon>
        <taxon>Pseudomonadati</taxon>
        <taxon>Pseudomonadota</taxon>
        <taxon>Alphaproteobacteria</taxon>
        <taxon>Rhodobacterales</taxon>
        <taxon>Roseobacteraceae</taxon>
    </lineage>
</organism>
<evidence type="ECO:0000313" key="6">
    <source>
        <dbReference type="Proteomes" id="UP000054823"/>
    </source>
</evidence>
<keyword evidence="6" id="KW-1185">Reference proteome</keyword>
<dbReference type="SMART" id="SM00871">
    <property type="entry name" value="AraC_E_bind"/>
    <property type="match status" value="1"/>
</dbReference>
<evidence type="ECO:0000256" key="3">
    <source>
        <dbReference type="ARBA" id="ARBA00023163"/>
    </source>
</evidence>
<dbReference type="OrthoDB" id="9816011at2"/>
<dbReference type="EMBL" id="CYPW01000032">
    <property type="protein sequence ID" value="CUH53884.1"/>
    <property type="molecule type" value="Genomic_DNA"/>
</dbReference>
<evidence type="ECO:0000256" key="2">
    <source>
        <dbReference type="ARBA" id="ARBA00023125"/>
    </source>
</evidence>
<dbReference type="InterPro" id="IPR010499">
    <property type="entry name" value="AraC_E-bd"/>
</dbReference>
<proteinExistence type="predicted"/>
<protein>
    <submittedName>
        <fullName evidence="5">Right origin-binding protein</fullName>
    </submittedName>
</protein>
<dbReference type="InterPro" id="IPR029442">
    <property type="entry name" value="GyrI-like"/>
</dbReference>
<dbReference type="AlphaFoldDB" id="A0A0N7LSK6"/>
<dbReference type="Gene3D" id="3.20.80.10">
    <property type="entry name" value="Regulatory factor, effector binding domain"/>
    <property type="match status" value="1"/>
</dbReference>
<evidence type="ECO:0000313" key="5">
    <source>
        <dbReference type="EMBL" id="CUH53884.1"/>
    </source>
</evidence>
<dbReference type="InterPro" id="IPR009057">
    <property type="entry name" value="Homeodomain-like_sf"/>
</dbReference>
<dbReference type="PRINTS" id="PR00032">
    <property type="entry name" value="HTHARAC"/>
</dbReference>
<dbReference type="SUPFAM" id="SSF46689">
    <property type="entry name" value="Homeodomain-like"/>
    <property type="match status" value="2"/>
</dbReference>
<dbReference type="SUPFAM" id="SSF55136">
    <property type="entry name" value="Probable bacterial effector-binding domain"/>
    <property type="match status" value="1"/>
</dbReference>
<name>A0A0N7LSK6_9RHOB</name>
<keyword evidence="2" id="KW-0238">DNA-binding</keyword>
<dbReference type="GO" id="GO:0003700">
    <property type="term" value="F:DNA-binding transcription factor activity"/>
    <property type="evidence" value="ECO:0007669"/>
    <property type="project" value="InterPro"/>
</dbReference>
<keyword evidence="1" id="KW-0805">Transcription regulation</keyword>
<sequence>MQNYEARMLRVLTYIHDHPAEDLSLDRLAEVAAMSRFHWHRVFRAMTGETCAQAVRRVRLHRAASLLLREDVPVAEVAQRVGYDQLRSFNRAFAAQYGQTPQAFRSQPNCTPSDAVHALYLAPETKTGEKFMYDITVRSAPEQIVIGLPHQGSYHEIGAAFERFFTLCQSRNLWPRLGLPIGLYFDNPAEVAEAELRSMAGAELLGGEVPIEMQRKVLPAGRMAVLTYQGPYAGLSGAYDVLYGQWLPQSGELPADAPCFERYLNNPREVAEADLLTEICLPLLTRVEAADVATPVDAAS</sequence>
<dbReference type="InterPro" id="IPR050908">
    <property type="entry name" value="SmbC-like"/>
</dbReference>
<dbReference type="GO" id="GO:0043565">
    <property type="term" value="F:sequence-specific DNA binding"/>
    <property type="evidence" value="ECO:0007669"/>
    <property type="project" value="InterPro"/>
</dbReference>
<evidence type="ECO:0000259" key="4">
    <source>
        <dbReference type="PROSITE" id="PS01124"/>
    </source>
</evidence>
<feature type="domain" description="HTH araC/xylS-type" evidence="4">
    <location>
        <begin position="9"/>
        <end position="107"/>
    </location>
</feature>
<dbReference type="RefSeq" id="WP_058241053.1">
    <property type="nucleotide sequence ID" value="NZ_CYPW01000032.1"/>
</dbReference>
<evidence type="ECO:0000256" key="1">
    <source>
        <dbReference type="ARBA" id="ARBA00023015"/>
    </source>
</evidence>
<accession>A0A0N7LSK6</accession>
<dbReference type="InterPro" id="IPR018062">
    <property type="entry name" value="HTH_AraC-typ_CS"/>
</dbReference>
<dbReference type="InterPro" id="IPR011256">
    <property type="entry name" value="Reg_factor_effector_dom_sf"/>
</dbReference>
<gene>
    <name evidence="5" type="primary">rob</name>
    <name evidence="5" type="ORF">SHM7688_03353</name>
</gene>
<keyword evidence="3" id="KW-0804">Transcription</keyword>
<reference evidence="5 6" key="1">
    <citation type="submission" date="2015-09" db="EMBL/GenBank/DDBJ databases">
        <authorList>
            <consortium name="Swine Surveillance"/>
        </authorList>
    </citation>
    <scope>NUCLEOTIDE SEQUENCE [LARGE SCALE GENOMIC DNA]</scope>
    <source>
        <strain evidence="5 6">CECT 7688</strain>
    </source>
</reference>
<dbReference type="Proteomes" id="UP000054823">
    <property type="component" value="Unassembled WGS sequence"/>
</dbReference>
<dbReference type="PANTHER" id="PTHR40055:SF1">
    <property type="entry name" value="TRANSCRIPTIONAL REGULATOR YGIV-RELATED"/>
    <property type="match status" value="1"/>
</dbReference>
<dbReference type="SMART" id="SM00342">
    <property type="entry name" value="HTH_ARAC"/>
    <property type="match status" value="1"/>
</dbReference>
<dbReference type="InterPro" id="IPR018060">
    <property type="entry name" value="HTH_AraC"/>
</dbReference>
<dbReference type="Gene3D" id="1.10.10.60">
    <property type="entry name" value="Homeodomain-like"/>
    <property type="match status" value="2"/>
</dbReference>
<dbReference type="InterPro" id="IPR020449">
    <property type="entry name" value="Tscrpt_reg_AraC-type_HTH"/>
</dbReference>
<dbReference type="STRING" id="321267.SHM7688_03353"/>
<dbReference type="Pfam" id="PF06445">
    <property type="entry name" value="GyrI-like"/>
    <property type="match status" value="1"/>
</dbReference>